<evidence type="ECO:0000256" key="10">
    <source>
        <dbReference type="ARBA" id="ARBA00038367"/>
    </source>
</evidence>
<evidence type="ECO:0000313" key="16">
    <source>
        <dbReference type="EMBL" id="OGK29390.1"/>
    </source>
</evidence>
<dbReference type="NCBIfam" id="NF006873">
    <property type="entry name" value="PRK09369.1"/>
    <property type="match status" value="1"/>
</dbReference>
<keyword evidence="8" id="KW-0131">Cell cycle</keyword>
<dbReference type="Pfam" id="PF00275">
    <property type="entry name" value="EPSP_synthase"/>
    <property type="match status" value="1"/>
</dbReference>
<keyword evidence="4" id="KW-0132">Cell division</keyword>
<dbReference type="InterPro" id="IPR005750">
    <property type="entry name" value="UDP_GlcNAc_COvinyl_MurA"/>
</dbReference>
<evidence type="ECO:0000256" key="6">
    <source>
        <dbReference type="ARBA" id="ARBA00022960"/>
    </source>
</evidence>
<keyword evidence="9" id="KW-0961">Cell wall biogenesis/degradation</keyword>
<proteinExistence type="inferred from homology"/>
<keyword evidence="6" id="KW-0133">Cell shape</keyword>
<dbReference type="EMBL" id="MFZT01000048">
    <property type="protein sequence ID" value="OGK29390.1"/>
    <property type="molecule type" value="Genomic_DNA"/>
</dbReference>
<protein>
    <recommendedName>
        <fullName evidence="12 14">UDP-N-acetylglucosamine 1-carboxyvinyltransferase</fullName>
        <ecNumber evidence="11 14">2.5.1.7</ecNumber>
    </recommendedName>
</protein>
<evidence type="ECO:0000256" key="4">
    <source>
        <dbReference type="ARBA" id="ARBA00022618"/>
    </source>
</evidence>
<accession>A0A1F7HDL0</accession>
<evidence type="ECO:0000256" key="9">
    <source>
        <dbReference type="ARBA" id="ARBA00023316"/>
    </source>
</evidence>
<evidence type="ECO:0000313" key="17">
    <source>
        <dbReference type="Proteomes" id="UP000178098"/>
    </source>
</evidence>
<evidence type="ECO:0000256" key="2">
    <source>
        <dbReference type="ARBA" id="ARBA00004752"/>
    </source>
</evidence>
<dbReference type="EC" id="2.5.1.7" evidence="11 14"/>
<dbReference type="InterPro" id="IPR036968">
    <property type="entry name" value="Enolpyruvate_Tfrase_sf"/>
</dbReference>
<dbReference type="GO" id="GO:0071555">
    <property type="term" value="P:cell wall organization"/>
    <property type="evidence" value="ECO:0007669"/>
    <property type="project" value="UniProtKB-KW"/>
</dbReference>
<evidence type="ECO:0000256" key="12">
    <source>
        <dbReference type="ARBA" id="ARBA00039754"/>
    </source>
</evidence>
<comment type="subcellular location">
    <subcellularLocation>
        <location evidence="1">Cytoplasm</location>
    </subcellularLocation>
</comment>
<dbReference type="PANTHER" id="PTHR43783">
    <property type="entry name" value="UDP-N-ACETYLGLUCOSAMINE 1-CARBOXYVINYLTRANSFERASE"/>
    <property type="match status" value="1"/>
</dbReference>
<evidence type="ECO:0000256" key="7">
    <source>
        <dbReference type="ARBA" id="ARBA00022984"/>
    </source>
</evidence>
<dbReference type="GO" id="GO:0051301">
    <property type="term" value="P:cell division"/>
    <property type="evidence" value="ECO:0007669"/>
    <property type="project" value="UniProtKB-KW"/>
</dbReference>
<comment type="pathway">
    <text evidence="2">Cell wall biogenesis; peptidoglycan biosynthesis.</text>
</comment>
<evidence type="ECO:0000259" key="15">
    <source>
        <dbReference type="Pfam" id="PF00275"/>
    </source>
</evidence>
<dbReference type="InterPro" id="IPR013792">
    <property type="entry name" value="RNA3'P_cycl/enolpyr_Trfase_a/b"/>
</dbReference>
<dbReference type="GO" id="GO:0005737">
    <property type="term" value="C:cytoplasm"/>
    <property type="evidence" value="ECO:0007669"/>
    <property type="project" value="UniProtKB-SubCell"/>
</dbReference>
<evidence type="ECO:0000256" key="11">
    <source>
        <dbReference type="ARBA" id="ARBA00039108"/>
    </source>
</evidence>
<dbReference type="PANTHER" id="PTHR43783:SF1">
    <property type="entry name" value="UDP-N-ACETYLGLUCOSAMINE 1-CARBOXYVINYLTRANSFERASE"/>
    <property type="match status" value="1"/>
</dbReference>
<comment type="caution">
    <text evidence="16">The sequence shown here is derived from an EMBL/GenBank/DDBJ whole genome shotgun (WGS) entry which is preliminary data.</text>
</comment>
<reference evidence="16 17" key="1">
    <citation type="journal article" date="2016" name="Nat. Commun.">
        <title>Thousands of microbial genomes shed light on interconnected biogeochemical processes in an aquifer system.</title>
        <authorList>
            <person name="Anantharaman K."/>
            <person name="Brown C.T."/>
            <person name="Hug L.A."/>
            <person name="Sharon I."/>
            <person name="Castelle C.J."/>
            <person name="Probst A.J."/>
            <person name="Thomas B.C."/>
            <person name="Singh A."/>
            <person name="Wilkins M.J."/>
            <person name="Karaoz U."/>
            <person name="Brodie E.L."/>
            <person name="Williams K.H."/>
            <person name="Hubbard S.S."/>
            <person name="Banfield J.F."/>
        </authorList>
    </citation>
    <scope>NUCLEOTIDE SEQUENCE [LARGE SCALE GENOMIC DNA]</scope>
</reference>
<keyword evidence="5 16" id="KW-0808">Transferase</keyword>
<evidence type="ECO:0000256" key="13">
    <source>
        <dbReference type="ARBA" id="ARBA00047527"/>
    </source>
</evidence>
<evidence type="ECO:0000256" key="1">
    <source>
        <dbReference type="ARBA" id="ARBA00004496"/>
    </source>
</evidence>
<evidence type="ECO:0000256" key="14">
    <source>
        <dbReference type="NCBIfam" id="TIGR01072"/>
    </source>
</evidence>
<dbReference type="CDD" id="cd01555">
    <property type="entry name" value="UdpNAET"/>
    <property type="match status" value="1"/>
</dbReference>
<dbReference type="AlphaFoldDB" id="A0A1F7HDL0"/>
<keyword evidence="3" id="KW-0963">Cytoplasm</keyword>
<evidence type="ECO:0000256" key="8">
    <source>
        <dbReference type="ARBA" id="ARBA00023306"/>
    </source>
</evidence>
<dbReference type="GO" id="GO:0009252">
    <property type="term" value="P:peptidoglycan biosynthetic process"/>
    <property type="evidence" value="ECO:0007669"/>
    <property type="project" value="UniProtKB-UniRule"/>
</dbReference>
<dbReference type="GO" id="GO:0008760">
    <property type="term" value="F:UDP-N-acetylglucosamine 1-carboxyvinyltransferase activity"/>
    <property type="evidence" value="ECO:0007669"/>
    <property type="project" value="UniProtKB-UniRule"/>
</dbReference>
<dbReference type="InterPro" id="IPR001986">
    <property type="entry name" value="Enolpyruvate_Tfrase_dom"/>
</dbReference>
<gene>
    <name evidence="16" type="ORF">A3D08_03775</name>
</gene>
<dbReference type="GO" id="GO:0019277">
    <property type="term" value="P:UDP-N-acetylgalactosamine biosynthetic process"/>
    <property type="evidence" value="ECO:0007669"/>
    <property type="project" value="InterPro"/>
</dbReference>
<comment type="catalytic activity">
    <reaction evidence="13">
        <text>phosphoenolpyruvate + UDP-N-acetyl-alpha-D-glucosamine = UDP-N-acetyl-3-O-(1-carboxyvinyl)-alpha-D-glucosamine + phosphate</text>
        <dbReference type="Rhea" id="RHEA:18681"/>
        <dbReference type="ChEBI" id="CHEBI:43474"/>
        <dbReference type="ChEBI" id="CHEBI:57705"/>
        <dbReference type="ChEBI" id="CHEBI:58702"/>
        <dbReference type="ChEBI" id="CHEBI:68483"/>
        <dbReference type="EC" id="2.5.1.7"/>
    </reaction>
</comment>
<dbReference type="Gene3D" id="3.65.10.10">
    <property type="entry name" value="Enolpyruvate transferase domain"/>
    <property type="match status" value="2"/>
</dbReference>
<dbReference type="Proteomes" id="UP000178098">
    <property type="component" value="Unassembled WGS sequence"/>
</dbReference>
<name>A0A1F7HDL0_9BACT</name>
<keyword evidence="7" id="KW-0573">Peptidoglycan synthesis</keyword>
<evidence type="ECO:0000256" key="5">
    <source>
        <dbReference type="ARBA" id="ARBA00022679"/>
    </source>
</evidence>
<dbReference type="InterPro" id="IPR050068">
    <property type="entry name" value="MurA_subfamily"/>
</dbReference>
<comment type="similarity">
    <text evidence="10">Belongs to the EPSP synthase family. MurA subfamily.</text>
</comment>
<dbReference type="SUPFAM" id="SSF55205">
    <property type="entry name" value="EPT/RTPC-like"/>
    <property type="match status" value="1"/>
</dbReference>
<dbReference type="NCBIfam" id="TIGR01072">
    <property type="entry name" value="murA"/>
    <property type="match status" value="1"/>
</dbReference>
<evidence type="ECO:0000256" key="3">
    <source>
        <dbReference type="ARBA" id="ARBA00022490"/>
    </source>
</evidence>
<sequence length="444" mass="48412">MENAFIVQGGKPLNGTIQLEGAKNVALKVTIAALLFDEPVHFKNIPDISDIKELYHLLESVGAHVKENGETVTIDPTGLHSHEVDLLHGSKIRVSFMLFAPFIKRYGKARIPNPGGCRIGARPIDRMIDLMNAFGVKTEYDHSTGYYDATLNGGVLKGTEYAFAKKTHTGTELAIMLAAMAKGETVIKNAALEPEIDDLISFLNQSGAQIKRSGGEINILGVEHLSHKAPFSIMCDRNNAVTYAVGALATRGDILIKGAKPKHLSTFLSLLDDAGGGHEEQENGMRFFYKGPLHATDVTTAPEPGFMNDWQAPWAILMTQAEGISSIHETVFENRFGYVSELNKLGAHIEYFQPSVDDPNSLYQFDIQSKEAFKQKFQGIRIHGPTHLHGGVMSVSDLRAGAALLIGACVAEGESVVIGTDQIDRGYEYIEHRLAAVGASIRRM</sequence>
<dbReference type="GO" id="GO:0008360">
    <property type="term" value="P:regulation of cell shape"/>
    <property type="evidence" value="ECO:0007669"/>
    <property type="project" value="UniProtKB-KW"/>
</dbReference>
<organism evidence="16 17">
    <name type="scientific">Candidatus Roizmanbacteria bacterium RIFCSPHIGHO2_02_FULL_43_11</name>
    <dbReference type="NCBI Taxonomy" id="1802043"/>
    <lineage>
        <taxon>Bacteria</taxon>
        <taxon>Candidatus Roizmaniibacteriota</taxon>
    </lineage>
</organism>
<feature type="domain" description="Enolpyruvate transferase" evidence="15">
    <location>
        <begin position="7"/>
        <end position="433"/>
    </location>
</feature>